<dbReference type="Proteomes" id="UP001529510">
    <property type="component" value="Unassembled WGS sequence"/>
</dbReference>
<dbReference type="SUPFAM" id="SSF53098">
    <property type="entry name" value="Ribonuclease H-like"/>
    <property type="match status" value="1"/>
</dbReference>
<dbReference type="EMBL" id="JAMKFB020000007">
    <property type="protein sequence ID" value="KAL0188109.1"/>
    <property type="molecule type" value="Genomic_DNA"/>
</dbReference>
<evidence type="ECO:0000313" key="3">
    <source>
        <dbReference type="EMBL" id="KAL0188109.1"/>
    </source>
</evidence>
<reference evidence="3 4" key="1">
    <citation type="submission" date="2024-05" db="EMBL/GenBank/DDBJ databases">
        <title>Genome sequencing and assembly of Indian major carp, Cirrhinus mrigala (Hamilton, 1822).</title>
        <authorList>
            <person name="Mohindra V."/>
            <person name="Chowdhury L.M."/>
            <person name="Lal K."/>
            <person name="Jena J.K."/>
        </authorList>
    </citation>
    <scope>NUCLEOTIDE SEQUENCE [LARGE SCALE GENOMIC DNA]</scope>
    <source>
        <strain evidence="3">CM1030</strain>
        <tissue evidence="3">Blood</tissue>
    </source>
</reference>
<feature type="domain" description="Integrase catalytic" evidence="2">
    <location>
        <begin position="53"/>
        <end position="167"/>
    </location>
</feature>
<accession>A0ABD0QPI0</accession>
<dbReference type="AlphaFoldDB" id="A0ABD0QPI0"/>
<feature type="compositionally biased region" description="Pro residues" evidence="1">
    <location>
        <begin position="255"/>
        <end position="264"/>
    </location>
</feature>
<feature type="non-terminal residue" evidence="3">
    <location>
        <position position="1"/>
    </location>
</feature>
<organism evidence="3 4">
    <name type="scientific">Cirrhinus mrigala</name>
    <name type="common">Mrigala</name>
    <dbReference type="NCBI Taxonomy" id="683832"/>
    <lineage>
        <taxon>Eukaryota</taxon>
        <taxon>Metazoa</taxon>
        <taxon>Chordata</taxon>
        <taxon>Craniata</taxon>
        <taxon>Vertebrata</taxon>
        <taxon>Euteleostomi</taxon>
        <taxon>Actinopterygii</taxon>
        <taxon>Neopterygii</taxon>
        <taxon>Teleostei</taxon>
        <taxon>Ostariophysi</taxon>
        <taxon>Cypriniformes</taxon>
        <taxon>Cyprinidae</taxon>
        <taxon>Labeoninae</taxon>
        <taxon>Labeonini</taxon>
        <taxon>Cirrhinus</taxon>
    </lineage>
</organism>
<dbReference type="PROSITE" id="PS50994">
    <property type="entry name" value="INTEGRASE"/>
    <property type="match status" value="1"/>
</dbReference>
<feature type="region of interest" description="Disordered" evidence="1">
    <location>
        <begin position="245"/>
        <end position="264"/>
    </location>
</feature>
<dbReference type="InterPro" id="IPR001584">
    <property type="entry name" value="Integrase_cat-core"/>
</dbReference>
<dbReference type="InterPro" id="IPR012337">
    <property type="entry name" value="RNaseH-like_sf"/>
</dbReference>
<keyword evidence="4" id="KW-1185">Reference proteome</keyword>
<proteinExistence type="predicted"/>
<dbReference type="InterPro" id="IPR036397">
    <property type="entry name" value="RNaseH_sf"/>
</dbReference>
<evidence type="ECO:0000256" key="1">
    <source>
        <dbReference type="SAM" id="MobiDB-lite"/>
    </source>
</evidence>
<dbReference type="Gene3D" id="3.30.420.10">
    <property type="entry name" value="Ribonuclease H-like superfamily/Ribonuclease H"/>
    <property type="match status" value="1"/>
</dbReference>
<evidence type="ECO:0000259" key="2">
    <source>
        <dbReference type="PROSITE" id="PS50994"/>
    </source>
</evidence>
<comment type="caution">
    <text evidence="3">The sequence shown here is derived from an EMBL/GenBank/DDBJ whole genome shotgun (WGS) entry which is preliminary data.</text>
</comment>
<evidence type="ECO:0000313" key="4">
    <source>
        <dbReference type="Proteomes" id="UP001529510"/>
    </source>
</evidence>
<protein>
    <recommendedName>
        <fullName evidence="2">Integrase catalytic domain-containing protein</fullName>
    </recommendedName>
</protein>
<dbReference type="InterPro" id="IPR050951">
    <property type="entry name" value="Retrovirus_Pol_polyprotein"/>
</dbReference>
<dbReference type="PANTHER" id="PTHR37984:SF5">
    <property type="entry name" value="PROTEIN NYNRIN-LIKE"/>
    <property type="match status" value="1"/>
</dbReference>
<sequence length="264" mass="29572">CSVCAMSTSVCPMSTSPRQLPTGKLVPLPIPQRPWSHIGVDFVTDLPGSEGLPTALETAEHLFQQVFRHFGLPEEIVSDWGPQFISHAWKAFFKLLGVSVNFSSGYHPQTNGQTERKIQKLGCYLRAYCHEDQHSWSRFLLWAEYAQNSLRQDTTGLTPFQCVLGYQPQLFPWTEEPSIVPAVDHCVGLSSSPSPRFTDARRRPAPIFQPEDQVWLSTRDLRLHLPCRKLSPHYIGAILGAQGQHTRPHLTTGLPPEPPGSPCK</sequence>
<dbReference type="PANTHER" id="PTHR37984">
    <property type="entry name" value="PROTEIN CBG26694"/>
    <property type="match status" value="1"/>
</dbReference>
<gene>
    <name evidence="3" type="ORF">M9458_015208</name>
</gene>
<name>A0ABD0QPI0_CIRMR</name>